<keyword evidence="1" id="KW-0812">Transmembrane</keyword>
<dbReference type="GO" id="GO:0016787">
    <property type="term" value="F:hydrolase activity"/>
    <property type="evidence" value="ECO:0007669"/>
    <property type="project" value="UniProtKB-KW"/>
</dbReference>
<evidence type="ECO:0000256" key="1">
    <source>
        <dbReference type="SAM" id="Phobius"/>
    </source>
</evidence>
<comment type="caution">
    <text evidence="2">The sequence shown here is derived from an EMBL/GenBank/DDBJ whole genome shotgun (WGS) entry which is preliminary data.</text>
</comment>
<dbReference type="InterPro" id="IPR007404">
    <property type="entry name" value="YdjM-like"/>
</dbReference>
<keyword evidence="2" id="KW-0378">Hydrolase</keyword>
<name>A0A419D9U8_9BACT</name>
<sequence length="295" mass="32379">MTAPTHIAFSLSTALLFGAEGPAVLGLAAGGALLPDIDHPQSAIGRVFFFFSIPLNKYFGHRGFIHSFILWLPLTILGYFFFKPGLYLGMGALSHCLLDCLNISGVALLHPVTEKIFVLASQRYRIGTGSRQEFILMVALGFVGWGGGYIGSQGGIRTMLQAFMGNYQMAVDRYKREGTKQCYFEGKIRLSDGNIIEGSWLVIGTEGSGPFTPVAVYDSKENKIIHIPDQAEFLKAKIKVTEKAWNTLKLSGPSQLTKGTVYFKPGHKWLIAKEGEFVFGVLQYEGDITLKPSVL</sequence>
<evidence type="ECO:0000313" key="3">
    <source>
        <dbReference type="Proteomes" id="UP000285655"/>
    </source>
</evidence>
<reference evidence="2 3" key="1">
    <citation type="journal article" date="2017" name="ISME J.">
        <title>Energy and carbon metabolisms in a deep terrestrial subsurface fluid microbial community.</title>
        <authorList>
            <person name="Momper L."/>
            <person name="Jungbluth S.P."/>
            <person name="Lee M.D."/>
            <person name="Amend J.P."/>
        </authorList>
    </citation>
    <scope>NUCLEOTIDE SEQUENCE [LARGE SCALE GENOMIC DNA]</scope>
    <source>
        <strain evidence="2">SURF_29</strain>
    </source>
</reference>
<accession>A0A419D9U8</accession>
<feature type="transmembrane region" description="Helical" evidence="1">
    <location>
        <begin position="134"/>
        <end position="151"/>
    </location>
</feature>
<organism evidence="2 3">
    <name type="scientific">candidate division WS5 bacterium</name>
    <dbReference type="NCBI Taxonomy" id="2093353"/>
    <lineage>
        <taxon>Bacteria</taxon>
        <taxon>candidate division WS5</taxon>
    </lineage>
</organism>
<dbReference type="AlphaFoldDB" id="A0A419D9U8"/>
<proteinExistence type="predicted"/>
<dbReference type="Proteomes" id="UP000285655">
    <property type="component" value="Unassembled WGS sequence"/>
</dbReference>
<evidence type="ECO:0000313" key="2">
    <source>
        <dbReference type="EMBL" id="RJO59877.1"/>
    </source>
</evidence>
<feature type="transmembrane region" description="Helical" evidence="1">
    <location>
        <begin position="64"/>
        <end position="82"/>
    </location>
</feature>
<keyword evidence="1" id="KW-0472">Membrane</keyword>
<dbReference type="EMBL" id="QZJW01000059">
    <property type="protein sequence ID" value="RJO59877.1"/>
    <property type="molecule type" value="Genomic_DNA"/>
</dbReference>
<protein>
    <submittedName>
        <fullName evidence="2">Metal-dependent hydrolase</fullName>
    </submittedName>
</protein>
<dbReference type="Pfam" id="PF04307">
    <property type="entry name" value="YdjM"/>
    <property type="match status" value="1"/>
</dbReference>
<dbReference type="PANTHER" id="PTHR35531">
    <property type="entry name" value="INNER MEMBRANE PROTEIN YBCI-RELATED"/>
    <property type="match status" value="1"/>
</dbReference>
<gene>
    <name evidence="2" type="ORF">C4544_07470</name>
</gene>
<dbReference type="PANTHER" id="PTHR35531:SF1">
    <property type="entry name" value="INNER MEMBRANE PROTEIN YBCI-RELATED"/>
    <property type="match status" value="1"/>
</dbReference>
<keyword evidence="1" id="KW-1133">Transmembrane helix</keyword>